<proteinExistence type="predicted"/>
<evidence type="ECO:0000313" key="2">
    <source>
        <dbReference type="EMBL" id="HIS70849.1"/>
    </source>
</evidence>
<dbReference type="PANTHER" id="PTHR43415:SF3">
    <property type="entry name" value="GNAT-FAMILY ACETYLTRANSFERASE"/>
    <property type="match status" value="1"/>
</dbReference>
<gene>
    <name evidence="2" type="ORF">IAD02_02560</name>
</gene>
<dbReference type="SUPFAM" id="SSF55729">
    <property type="entry name" value="Acyl-CoA N-acyltransferases (Nat)"/>
    <property type="match status" value="1"/>
</dbReference>
<dbReference type="InterPro" id="IPR016181">
    <property type="entry name" value="Acyl_CoA_acyltransferase"/>
</dbReference>
<feature type="domain" description="N-acetyltransferase" evidence="1">
    <location>
        <begin position="17"/>
        <end position="166"/>
    </location>
</feature>
<sequence length="167" mass="19311">MDNNVRLVNFLNMPYDLRLESFKWRTSPHVDKYFQLHNLTLDGHRRWLATMIGAQPRTVAFFIMYGDRPVGATFFQKIDWGAGTADWGIYIHDTTMRGHGIGSRALAQSLQYARDEMKLHRVFLEVLSTNSAARRVYENAGFQKIAQRPDGVLQYVFDIKGKKKCPL</sequence>
<dbReference type="InterPro" id="IPR000182">
    <property type="entry name" value="GNAT_dom"/>
</dbReference>
<dbReference type="EMBL" id="DVJI01000011">
    <property type="protein sequence ID" value="HIS70849.1"/>
    <property type="molecule type" value="Genomic_DNA"/>
</dbReference>
<reference evidence="2" key="1">
    <citation type="submission" date="2020-10" db="EMBL/GenBank/DDBJ databases">
        <authorList>
            <person name="Gilroy R."/>
        </authorList>
    </citation>
    <scope>NUCLEOTIDE SEQUENCE</scope>
    <source>
        <strain evidence="2">ChiGjej3B3-5194</strain>
    </source>
</reference>
<protein>
    <submittedName>
        <fullName evidence="2">GNAT family N-acetyltransferase</fullName>
    </submittedName>
</protein>
<dbReference type="CDD" id="cd04301">
    <property type="entry name" value="NAT_SF"/>
    <property type="match status" value="1"/>
</dbReference>
<organism evidence="2 3">
    <name type="scientific">Candidatus Enterousia intestinigallinarum</name>
    <dbReference type="NCBI Taxonomy" id="2840790"/>
    <lineage>
        <taxon>Bacteria</taxon>
        <taxon>Pseudomonadati</taxon>
        <taxon>Pseudomonadota</taxon>
        <taxon>Alphaproteobacteria</taxon>
        <taxon>Candidatus Enterousia</taxon>
    </lineage>
</organism>
<dbReference type="Proteomes" id="UP000886742">
    <property type="component" value="Unassembled WGS sequence"/>
</dbReference>
<dbReference type="Pfam" id="PF13302">
    <property type="entry name" value="Acetyltransf_3"/>
    <property type="match status" value="1"/>
</dbReference>
<comment type="caution">
    <text evidence="2">The sequence shown here is derived from an EMBL/GenBank/DDBJ whole genome shotgun (WGS) entry which is preliminary data.</text>
</comment>
<name>A0A9D1FFM0_9PROT</name>
<accession>A0A9D1FFM0</accession>
<dbReference type="AlphaFoldDB" id="A0A9D1FFM0"/>
<dbReference type="GO" id="GO:0016747">
    <property type="term" value="F:acyltransferase activity, transferring groups other than amino-acyl groups"/>
    <property type="evidence" value="ECO:0007669"/>
    <property type="project" value="InterPro"/>
</dbReference>
<dbReference type="PANTHER" id="PTHR43415">
    <property type="entry name" value="SPERMIDINE N(1)-ACETYLTRANSFERASE"/>
    <property type="match status" value="1"/>
</dbReference>
<reference evidence="2" key="2">
    <citation type="journal article" date="2021" name="PeerJ">
        <title>Extensive microbial diversity within the chicken gut microbiome revealed by metagenomics and culture.</title>
        <authorList>
            <person name="Gilroy R."/>
            <person name="Ravi A."/>
            <person name="Getino M."/>
            <person name="Pursley I."/>
            <person name="Horton D.L."/>
            <person name="Alikhan N.F."/>
            <person name="Baker D."/>
            <person name="Gharbi K."/>
            <person name="Hall N."/>
            <person name="Watson M."/>
            <person name="Adriaenssens E.M."/>
            <person name="Foster-Nyarko E."/>
            <person name="Jarju S."/>
            <person name="Secka A."/>
            <person name="Antonio M."/>
            <person name="Oren A."/>
            <person name="Chaudhuri R.R."/>
            <person name="La Ragione R."/>
            <person name="Hildebrand F."/>
            <person name="Pallen M.J."/>
        </authorList>
    </citation>
    <scope>NUCLEOTIDE SEQUENCE</scope>
    <source>
        <strain evidence="2">ChiGjej3B3-5194</strain>
    </source>
</reference>
<evidence type="ECO:0000259" key="1">
    <source>
        <dbReference type="PROSITE" id="PS51186"/>
    </source>
</evidence>
<dbReference type="Gene3D" id="3.40.630.30">
    <property type="match status" value="1"/>
</dbReference>
<dbReference type="PROSITE" id="PS51186">
    <property type="entry name" value="GNAT"/>
    <property type="match status" value="1"/>
</dbReference>
<evidence type="ECO:0000313" key="3">
    <source>
        <dbReference type="Proteomes" id="UP000886742"/>
    </source>
</evidence>